<proteinExistence type="inferred from homology"/>
<feature type="compositionally biased region" description="Polar residues" evidence="2">
    <location>
        <begin position="318"/>
        <end position="327"/>
    </location>
</feature>
<dbReference type="InterPro" id="IPR036264">
    <property type="entry name" value="Bact_exopeptidase_dim_dom"/>
</dbReference>
<keyword evidence="5" id="KW-1185">Reference proteome</keyword>
<dbReference type="NCBIfam" id="TIGR01891">
    <property type="entry name" value="amidohydrolases"/>
    <property type="match status" value="1"/>
</dbReference>
<dbReference type="Gene3D" id="3.40.630.10">
    <property type="entry name" value="Zn peptidases"/>
    <property type="match status" value="1"/>
</dbReference>
<comment type="similarity">
    <text evidence="1">Belongs to the peptidase M20A family.</text>
</comment>
<dbReference type="AlphaFoldDB" id="A0AAF0Z732"/>
<dbReference type="GO" id="GO:0071713">
    <property type="term" value="F:para-aminobenzoyl-glutamate hydrolase activity"/>
    <property type="evidence" value="ECO:0007669"/>
    <property type="project" value="TreeGrafter"/>
</dbReference>
<dbReference type="InterPro" id="IPR017144">
    <property type="entry name" value="Xaa-Arg_dipeptidase"/>
</dbReference>
<dbReference type="EMBL" id="CP138359">
    <property type="protein sequence ID" value="WPF81929.1"/>
    <property type="molecule type" value="Genomic_DNA"/>
</dbReference>
<accession>A0AAF0Z732</accession>
<reference evidence="5" key="1">
    <citation type="submission" date="2023-11" db="EMBL/GenBank/DDBJ databases">
        <authorList>
            <person name="Helweg L.P."/>
            <person name="Kiel A."/>
            <person name="Hitz F."/>
            <person name="Ruckert-Reed C."/>
            <person name="Busche T."/>
            <person name="Kaltschmidt B."/>
            <person name="Kaltschmidt C."/>
        </authorList>
    </citation>
    <scope>NUCLEOTIDE SEQUENCE [LARGE SCALE GENOMIC DNA]</scope>
    <source>
        <strain evidence="5">4.1</strain>
    </source>
</reference>
<dbReference type="Pfam" id="PF07687">
    <property type="entry name" value="M20_dimer"/>
    <property type="match status" value="1"/>
</dbReference>
<dbReference type="GO" id="GO:0005737">
    <property type="term" value="C:cytoplasm"/>
    <property type="evidence" value="ECO:0007669"/>
    <property type="project" value="TreeGrafter"/>
</dbReference>
<evidence type="ECO:0000259" key="3">
    <source>
        <dbReference type="Pfam" id="PF07687"/>
    </source>
</evidence>
<dbReference type="PANTHER" id="PTHR30575:SF0">
    <property type="entry name" value="XAA-ARG DIPEPTIDASE"/>
    <property type="match status" value="1"/>
</dbReference>
<dbReference type="KEGG" id="sbil:SANBI_003252"/>
<feature type="region of interest" description="Disordered" evidence="2">
    <location>
        <begin position="394"/>
        <end position="422"/>
    </location>
</feature>
<dbReference type="InterPro" id="IPR002933">
    <property type="entry name" value="Peptidase_M20"/>
</dbReference>
<dbReference type="Gene3D" id="3.30.70.360">
    <property type="match status" value="1"/>
</dbReference>
<dbReference type="RefSeq" id="WP_319156883.1">
    <property type="nucleotide sequence ID" value="NZ_CP138359.1"/>
</dbReference>
<feature type="domain" description="Peptidase M20 dimerisation" evidence="3">
    <location>
        <begin position="178"/>
        <end position="265"/>
    </location>
</feature>
<dbReference type="SUPFAM" id="SSF55031">
    <property type="entry name" value="Bacterial exopeptidase dimerisation domain"/>
    <property type="match status" value="1"/>
</dbReference>
<organism evidence="4 5">
    <name type="scientific">Sanguibacter biliveldensis</name>
    <dbReference type="NCBI Taxonomy" id="3030830"/>
    <lineage>
        <taxon>Bacteria</taxon>
        <taxon>Bacillati</taxon>
        <taxon>Actinomycetota</taxon>
        <taxon>Actinomycetes</taxon>
        <taxon>Micrococcales</taxon>
        <taxon>Sanguibacteraceae</taxon>
        <taxon>Sanguibacter</taxon>
    </lineage>
</organism>
<dbReference type="PANTHER" id="PTHR30575">
    <property type="entry name" value="PEPTIDASE M20"/>
    <property type="match status" value="1"/>
</dbReference>
<dbReference type="GO" id="GO:0046657">
    <property type="term" value="P:folic acid catabolic process"/>
    <property type="evidence" value="ECO:0007669"/>
    <property type="project" value="TreeGrafter"/>
</dbReference>
<dbReference type="SUPFAM" id="SSF53187">
    <property type="entry name" value="Zn-dependent exopeptidases"/>
    <property type="match status" value="1"/>
</dbReference>
<evidence type="ECO:0000256" key="1">
    <source>
        <dbReference type="PIRNR" id="PIRNR037226"/>
    </source>
</evidence>
<dbReference type="PIRSF" id="PIRSF037226">
    <property type="entry name" value="Amidohydrolase_ACY1L2_prd"/>
    <property type="match status" value="1"/>
</dbReference>
<feature type="region of interest" description="Disordered" evidence="2">
    <location>
        <begin position="308"/>
        <end position="327"/>
    </location>
</feature>
<dbReference type="Pfam" id="PF01546">
    <property type="entry name" value="Peptidase_M20"/>
    <property type="match status" value="1"/>
</dbReference>
<dbReference type="GO" id="GO:0016805">
    <property type="term" value="F:dipeptidase activity"/>
    <property type="evidence" value="ECO:0007669"/>
    <property type="project" value="InterPro"/>
</dbReference>
<dbReference type="FunFam" id="3.30.70.360:FF:000004">
    <property type="entry name" value="Peptidase M20 domain-containing protein 2"/>
    <property type="match status" value="1"/>
</dbReference>
<dbReference type="InterPro" id="IPR011650">
    <property type="entry name" value="Peptidase_M20_dimer"/>
</dbReference>
<sequence>MTDAPSTAALHDTVATTVAVRSDELLALSHAIHARPELAFAEHHASSLVAERLTDAGFDVTVGVHGLDTALRATYGSGDMNAVICVEYDALPGVGHACGHNIIAAAGVGAAIAAANVADELGIRVTVLGTPAEEHGGGKVLMLADGAWDDATFSLMVHPYPADTWPTTTRMQAVHRLVVTFTGQGAHAAAAPDQARNAADAATIALVAVGLLRQQVRDGARLNAIITEAGLVTNIIADRAVVEIEVREATLDALQTLEGRVLACFEGAAIAAGVSWSVDESEPLYADLVQDEDLVEVFAGHLSARGRTLDRTAPPRSGGSTDMGNVSQVVPSIHPVVGVEGARGPIHTAEFAEAAGGPAGDRAVLDAAVALASTIVDAARDPRLRARLVDTQTERVRERAAGGSDPAVGSDKVSAGAGEAQA</sequence>
<dbReference type="InterPro" id="IPR017439">
    <property type="entry name" value="Amidohydrolase"/>
</dbReference>
<gene>
    <name evidence="4" type="ORF">SANBI_003252</name>
</gene>
<evidence type="ECO:0000313" key="4">
    <source>
        <dbReference type="EMBL" id="WPF81929.1"/>
    </source>
</evidence>
<protein>
    <recommendedName>
        <fullName evidence="1">Peptidase M20 domain-containing protein 2</fullName>
    </recommendedName>
</protein>
<dbReference type="Proteomes" id="UP001304340">
    <property type="component" value="Chromosome"/>
</dbReference>
<evidence type="ECO:0000313" key="5">
    <source>
        <dbReference type="Proteomes" id="UP001304340"/>
    </source>
</evidence>
<dbReference type="InterPro" id="IPR052030">
    <property type="entry name" value="Peptidase_M20/M20A_hydrolases"/>
</dbReference>
<name>A0AAF0Z732_9MICO</name>
<evidence type="ECO:0000256" key="2">
    <source>
        <dbReference type="SAM" id="MobiDB-lite"/>
    </source>
</evidence>